<evidence type="ECO:0000256" key="1">
    <source>
        <dbReference type="ARBA" id="ARBA00007435"/>
    </source>
</evidence>
<comment type="caution">
    <text evidence="3">The sequence shown here is derived from an EMBL/GenBank/DDBJ whole genome shotgun (WGS) entry which is preliminary data.</text>
</comment>
<sequence>MKGLHYFVYIVTNPNKTVLYTGVTNDLTVRLEQHYQNRGDKATFTGKYHCYKLLYYEIFSGIEQAISREKEIKG</sequence>
<organism evidence="3 4">
    <name type="scientific">Adhaeribacter terreus</name>
    <dbReference type="NCBI Taxonomy" id="529703"/>
    <lineage>
        <taxon>Bacteria</taxon>
        <taxon>Pseudomonadati</taxon>
        <taxon>Bacteroidota</taxon>
        <taxon>Cytophagia</taxon>
        <taxon>Cytophagales</taxon>
        <taxon>Hymenobacteraceae</taxon>
        <taxon>Adhaeribacter</taxon>
    </lineage>
</organism>
<protein>
    <submittedName>
        <fullName evidence="3">GIY-YIG nuclease family protein</fullName>
    </submittedName>
</protein>
<dbReference type="PANTHER" id="PTHR34477:SF5">
    <property type="entry name" value="BSL5627 PROTEIN"/>
    <property type="match status" value="1"/>
</dbReference>
<dbReference type="InterPro" id="IPR050190">
    <property type="entry name" value="UPF0213_domain"/>
</dbReference>
<dbReference type="EMBL" id="JBHSKT010000006">
    <property type="protein sequence ID" value="MFC5271326.1"/>
    <property type="molecule type" value="Genomic_DNA"/>
</dbReference>
<dbReference type="RefSeq" id="WP_378017691.1">
    <property type="nucleotide sequence ID" value="NZ_JBHSKT010000006.1"/>
</dbReference>
<feature type="domain" description="GIY-YIG" evidence="2">
    <location>
        <begin position="4"/>
        <end position="74"/>
    </location>
</feature>
<accession>A0ABW0EEC5</accession>
<dbReference type="Pfam" id="PF01541">
    <property type="entry name" value="GIY-YIG"/>
    <property type="match status" value="1"/>
</dbReference>
<dbReference type="SUPFAM" id="SSF82771">
    <property type="entry name" value="GIY-YIG endonuclease"/>
    <property type="match status" value="1"/>
</dbReference>
<gene>
    <name evidence="3" type="ORF">ACFPIB_11940</name>
</gene>
<dbReference type="InterPro" id="IPR000305">
    <property type="entry name" value="GIY-YIG_endonuc"/>
</dbReference>
<evidence type="ECO:0000313" key="4">
    <source>
        <dbReference type="Proteomes" id="UP001596161"/>
    </source>
</evidence>
<evidence type="ECO:0000259" key="2">
    <source>
        <dbReference type="PROSITE" id="PS50164"/>
    </source>
</evidence>
<dbReference type="Proteomes" id="UP001596161">
    <property type="component" value="Unassembled WGS sequence"/>
</dbReference>
<reference evidence="4" key="1">
    <citation type="journal article" date="2019" name="Int. J. Syst. Evol. Microbiol.">
        <title>The Global Catalogue of Microorganisms (GCM) 10K type strain sequencing project: providing services to taxonomists for standard genome sequencing and annotation.</title>
        <authorList>
            <consortium name="The Broad Institute Genomics Platform"/>
            <consortium name="The Broad Institute Genome Sequencing Center for Infectious Disease"/>
            <person name="Wu L."/>
            <person name="Ma J."/>
        </authorList>
    </citation>
    <scope>NUCLEOTIDE SEQUENCE [LARGE SCALE GENOMIC DNA]</scope>
    <source>
        <strain evidence="4">KACC 12602</strain>
    </source>
</reference>
<comment type="similarity">
    <text evidence="1">Belongs to the UPF0213 family.</text>
</comment>
<evidence type="ECO:0000313" key="3">
    <source>
        <dbReference type="EMBL" id="MFC5271326.1"/>
    </source>
</evidence>
<dbReference type="InterPro" id="IPR035901">
    <property type="entry name" value="GIY-YIG_endonuc_sf"/>
</dbReference>
<dbReference type="PANTHER" id="PTHR34477">
    <property type="entry name" value="UPF0213 PROTEIN YHBQ"/>
    <property type="match status" value="1"/>
</dbReference>
<proteinExistence type="inferred from homology"/>
<keyword evidence="4" id="KW-1185">Reference proteome</keyword>
<dbReference type="PROSITE" id="PS50164">
    <property type="entry name" value="GIY_YIG"/>
    <property type="match status" value="1"/>
</dbReference>
<name>A0ABW0EEC5_9BACT</name>
<dbReference type="Gene3D" id="3.40.1440.10">
    <property type="entry name" value="GIY-YIG endonuclease"/>
    <property type="match status" value="1"/>
</dbReference>